<accession>A0AAW9A549</accession>
<dbReference type="PANTHER" id="PTHR41271">
    <property type="entry name" value="DUF402 DOMAIN-CONTAINING PROTEIN"/>
    <property type="match status" value="1"/>
</dbReference>
<sequence length="184" mass="22335">MLKRKYGSRYDWKRILKKSYVEKYYDTPRFRGHVTLFRMDEVKEPLFKKYGEKNTCIADKGYSWLQHFPEGEYYSVTTVFNDENQVVQWYIDICKQNGYCDTNGPWMDDWFLDLIVLPTGDVNEKDADELEDAFNQQIISKHEYVQAWLEYRKLKRLIDDKRFYLLELANVHFVELSKHINIKE</sequence>
<dbReference type="Gene3D" id="2.40.380.10">
    <property type="entry name" value="FomD-like"/>
    <property type="match status" value="1"/>
</dbReference>
<comment type="caution">
    <text evidence="2">The sequence shown here is derived from an EMBL/GenBank/DDBJ whole genome shotgun (WGS) entry which is preliminary data.</text>
</comment>
<dbReference type="InterPro" id="IPR007295">
    <property type="entry name" value="DUF402"/>
</dbReference>
<feature type="domain" description="DUF402" evidence="1">
    <location>
        <begin position="64"/>
        <end position="162"/>
    </location>
</feature>
<organism evidence="2 3">
    <name type="scientific">Sporosarcina thermotolerans</name>
    <dbReference type="NCBI Taxonomy" id="633404"/>
    <lineage>
        <taxon>Bacteria</taxon>
        <taxon>Bacillati</taxon>
        <taxon>Bacillota</taxon>
        <taxon>Bacilli</taxon>
        <taxon>Bacillales</taxon>
        <taxon>Caryophanaceae</taxon>
        <taxon>Sporosarcina</taxon>
    </lineage>
</organism>
<evidence type="ECO:0000313" key="2">
    <source>
        <dbReference type="EMBL" id="MDW0115964.1"/>
    </source>
</evidence>
<dbReference type="RefSeq" id="WP_283731536.1">
    <property type="nucleotide sequence ID" value="NZ_CP125968.1"/>
</dbReference>
<keyword evidence="3" id="KW-1185">Reference proteome</keyword>
<reference evidence="2 3" key="1">
    <citation type="submission" date="2023-06" db="EMBL/GenBank/DDBJ databases">
        <title>Sporosarcina sp. nov., isolated from Korean traditional fermented seafood 'Jeotgal'.</title>
        <authorList>
            <person name="Yang A.I."/>
            <person name="Shin N.-R."/>
        </authorList>
    </citation>
    <scope>NUCLEOTIDE SEQUENCE [LARGE SCALE GENOMIC DNA]</scope>
    <source>
        <strain evidence="2 3">KCTC43456</strain>
    </source>
</reference>
<dbReference type="AlphaFoldDB" id="A0AAW9A549"/>
<dbReference type="InterPro" id="IPR035930">
    <property type="entry name" value="FomD-like_sf"/>
</dbReference>
<name>A0AAW9A549_9BACL</name>
<protein>
    <submittedName>
        <fullName evidence="2">DUF402 domain-containing protein</fullName>
    </submittedName>
</protein>
<dbReference type="Proteomes" id="UP001271648">
    <property type="component" value="Unassembled WGS sequence"/>
</dbReference>
<dbReference type="PANTHER" id="PTHR41271:SF1">
    <property type="entry name" value="DUF402 DOMAIN-CONTAINING PROTEIN"/>
    <property type="match status" value="1"/>
</dbReference>
<dbReference type="SUPFAM" id="SSF159234">
    <property type="entry name" value="FomD-like"/>
    <property type="match status" value="1"/>
</dbReference>
<dbReference type="Pfam" id="PF04167">
    <property type="entry name" value="DUF402"/>
    <property type="match status" value="1"/>
</dbReference>
<gene>
    <name evidence="2" type="ORF">QTL97_03280</name>
</gene>
<evidence type="ECO:0000259" key="1">
    <source>
        <dbReference type="Pfam" id="PF04167"/>
    </source>
</evidence>
<dbReference type="EMBL" id="JAUBDJ010000001">
    <property type="protein sequence ID" value="MDW0115964.1"/>
    <property type="molecule type" value="Genomic_DNA"/>
</dbReference>
<proteinExistence type="predicted"/>
<evidence type="ECO:0000313" key="3">
    <source>
        <dbReference type="Proteomes" id="UP001271648"/>
    </source>
</evidence>